<dbReference type="InterPro" id="IPR011250">
    <property type="entry name" value="OMP/PagP_B-barrel"/>
</dbReference>
<evidence type="ECO:0000313" key="5">
    <source>
        <dbReference type="EMBL" id="MUI13514.1"/>
    </source>
</evidence>
<accession>A0A6I3X9I6</accession>
<dbReference type="Pfam" id="PF13505">
    <property type="entry name" value="OMP_b-brl"/>
    <property type="match status" value="1"/>
</dbReference>
<dbReference type="InterPro" id="IPR027385">
    <property type="entry name" value="Beta-barrel_OMP"/>
</dbReference>
<proteinExistence type="predicted"/>
<feature type="chain" id="PRO_5026145085" evidence="3">
    <location>
        <begin position="21"/>
        <end position="231"/>
    </location>
</feature>
<organism evidence="5 6">
    <name type="scientific">Pseudoduganella dura</name>
    <dbReference type="NCBI Taxonomy" id="321982"/>
    <lineage>
        <taxon>Bacteria</taxon>
        <taxon>Pseudomonadati</taxon>
        <taxon>Pseudomonadota</taxon>
        <taxon>Betaproteobacteria</taxon>
        <taxon>Burkholderiales</taxon>
        <taxon>Oxalobacteraceae</taxon>
        <taxon>Telluria group</taxon>
        <taxon>Pseudoduganella</taxon>
    </lineage>
</organism>
<dbReference type="OrthoDB" id="8751381at2"/>
<gene>
    <name evidence="5" type="ORF">GJV26_13735</name>
</gene>
<keyword evidence="6" id="KW-1185">Reference proteome</keyword>
<dbReference type="RefSeq" id="WP_155709296.1">
    <property type="nucleotide sequence ID" value="NZ_BMWU01000001.1"/>
</dbReference>
<sequence>MKPHCLACAAAIFFAGSVQAQVVEGAPDTYATSKRSSMQESFDKAYRPYPRAYGGNQASSLNDQAFQGLFKTDPRLLGGYELFPHVAIEAGYVHLYDRGFHRIDPGRENMSGALGSSSFSSHLAARYTVPLTDRLDLYGKVGIAYSALKGEDAKKAPENQAQLMQARAGKPSGVHARDQSDTGRYLGAGAQYRVDGTTTVDAQYGRHGDAAKTWGNSANSDSVRANLKMGF</sequence>
<name>A0A6I3X9I6_9BURK</name>
<dbReference type="EMBL" id="WNWM01000002">
    <property type="protein sequence ID" value="MUI13514.1"/>
    <property type="molecule type" value="Genomic_DNA"/>
</dbReference>
<feature type="domain" description="Outer membrane protein beta-barrel" evidence="4">
    <location>
        <begin position="71"/>
        <end position="224"/>
    </location>
</feature>
<dbReference type="GO" id="GO:0009279">
    <property type="term" value="C:cell outer membrane"/>
    <property type="evidence" value="ECO:0007669"/>
    <property type="project" value="UniProtKB-SubCell"/>
</dbReference>
<comment type="subcellular location">
    <subcellularLocation>
        <location evidence="1">Cell outer membrane</location>
    </subcellularLocation>
</comment>
<dbReference type="Proteomes" id="UP000431684">
    <property type="component" value="Unassembled WGS sequence"/>
</dbReference>
<dbReference type="SUPFAM" id="SSF56925">
    <property type="entry name" value="OMPA-like"/>
    <property type="match status" value="1"/>
</dbReference>
<evidence type="ECO:0000259" key="4">
    <source>
        <dbReference type="Pfam" id="PF13505"/>
    </source>
</evidence>
<evidence type="ECO:0000256" key="3">
    <source>
        <dbReference type="SAM" id="SignalP"/>
    </source>
</evidence>
<feature type="signal peptide" evidence="3">
    <location>
        <begin position="1"/>
        <end position="20"/>
    </location>
</feature>
<evidence type="ECO:0000256" key="1">
    <source>
        <dbReference type="ARBA" id="ARBA00004442"/>
    </source>
</evidence>
<protein>
    <submittedName>
        <fullName evidence="5">Outer membrane beta-barrel protein</fullName>
    </submittedName>
</protein>
<dbReference type="Gene3D" id="2.40.160.20">
    <property type="match status" value="1"/>
</dbReference>
<evidence type="ECO:0000256" key="2">
    <source>
        <dbReference type="ARBA" id="ARBA00022729"/>
    </source>
</evidence>
<keyword evidence="2 3" id="KW-0732">Signal</keyword>
<evidence type="ECO:0000313" key="6">
    <source>
        <dbReference type="Proteomes" id="UP000431684"/>
    </source>
</evidence>
<reference evidence="5 6" key="1">
    <citation type="submission" date="2019-11" db="EMBL/GenBank/DDBJ databases">
        <title>Draft Genome Sequences of Six Type Strains of the Genus Massilia.</title>
        <authorList>
            <person name="Miess H."/>
            <person name="Frediansyah A."/>
            <person name="Goeker M."/>
            <person name="Gross H."/>
        </authorList>
    </citation>
    <scope>NUCLEOTIDE SEQUENCE [LARGE SCALE GENOMIC DNA]</scope>
    <source>
        <strain evidence="5 6">DSM 17513</strain>
    </source>
</reference>
<dbReference type="AlphaFoldDB" id="A0A6I3X9I6"/>
<comment type="caution">
    <text evidence="5">The sequence shown here is derived from an EMBL/GenBank/DDBJ whole genome shotgun (WGS) entry which is preliminary data.</text>
</comment>